<dbReference type="Pfam" id="PF25873">
    <property type="entry name" value="WHD_MalT"/>
    <property type="match status" value="1"/>
</dbReference>
<evidence type="ECO:0000259" key="3">
    <source>
        <dbReference type="SMART" id="SM00862"/>
    </source>
</evidence>
<sequence length="1132" mass="126565">MALRTARHTGEAIHGVHAFGDDLVVRTRFIPPRLPPQFLYRRRLDALLSGLTQYRLVLLRAEAGYGKTTAIASYLSHAGLPYFWYGLSDSDADPLIFLLHLIHVFRLVHPHVGERALALLAHEGGATRLWAPVVDALANDLLDALSAPTVLVLDDYCVVTRSEINPIVERFIDHAPPSLHFVLTARSMPSLPGRIRWRASGELLEVGRAELAFTPDEVAALFKQRTGEHLAPESAHALVAETEGWPIAVHMLVEDIAAAAPGAGAAAGMGATRTLADRLRRMPGPSELLFNYLAEEVFQRQPLHVQTFLAETALLRHLEPAACNLILNRTDSESVLRYLEEHSLFVTREGIYRYHRLFRDFLLHHASLPPERYQAVHSRAAMYYREQGNDEEAIYHLLAAGDYTAAADLLTTIAQPLAHSGRHHTLVAWLDQLPEGLLEAHPELLMARGDAYRFASRYHESLAAYTRAQRCFEARADPIGEARALRGQALIYLDTVQPAQAEPLLRRALNKVRRTAKDERIQLLILLAENKINAGQLRQAERLHRAVYRLARRDDIPTMDPRVYVRDGRFTLARQIVETNLRTDPWGAGQWRAPRSHREAAVLLAWIDAMTGQAESARRYAGQSLELGRILGSPIVECVSLARLGHAWLSGADFDPARARTYYSDSRLIAERIGVPRFKVEALLGLTLIAGLEGKIAEAEAHASEALAILERAGDQYMTSVLLLALGAAATLCEHSGAIAWLTRAASLGQACGDRFVPCASDLWQALYLSRSHHPAQASAALLRALTAAHTHGYDFLFVHFPLLGPKDSITRREIFSLLKKAQPDALWPYAVRLLGELDVSTRTEGGLLPVAAPLAWPLYIQTLGPFRVWVEGREIQRTAWGREKALHVLQFLICQRGRLVHREQILETLWPDSPPHTAAISLRVALSALRKALASHLVRDPSTPVQYNKGDLVGVREFIRREGEYLQLDLGAGVGVDVDEFARLLRKAKTLEGSDPDAALRHYESALALYHGDFLEENLYAEWASEEREHVLVEYLSAAERLARLWVQRGDYERGARWANAILAKDPLWEEAYILLMECHWKQGNRALAARIFEQCSKRLREALGIEPAPRTRALFETIVRGWAEHTPTKD</sequence>
<feature type="domain" description="Bacterial transcriptional activator" evidence="4">
    <location>
        <begin position="977"/>
        <end position="1121"/>
    </location>
</feature>
<dbReference type="InterPro" id="IPR019734">
    <property type="entry name" value="TPR_rpt"/>
</dbReference>
<dbReference type="SMART" id="SM01043">
    <property type="entry name" value="BTAD"/>
    <property type="match status" value="1"/>
</dbReference>
<protein>
    <submittedName>
        <fullName evidence="5">Transcriptional regulator</fullName>
    </submittedName>
</protein>
<dbReference type="InterPro" id="IPR051677">
    <property type="entry name" value="AfsR-DnrI-RedD_regulator"/>
</dbReference>
<dbReference type="SUPFAM" id="SSF48452">
    <property type="entry name" value="TPR-like"/>
    <property type="match status" value="2"/>
</dbReference>
<dbReference type="SMART" id="SM00862">
    <property type="entry name" value="Trans_reg_C"/>
    <property type="match status" value="1"/>
</dbReference>
<evidence type="ECO:0000313" key="5">
    <source>
        <dbReference type="EMBL" id="BAL56037.1"/>
    </source>
</evidence>
<dbReference type="InterPro" id="IPR016032">
    <property type="entry name" value="Sig_transdc_resp-reg_C-effctor"/>
</dbReference>
<accession>H5SIQ1</accession>
<evidence type="ECO:0000256" key="1">
    <source>
        <dbReference type="ARBA" id="ARBA00005820"/>
    </source>
</evidence>
<dbReference type="InterPro" id="IPR005158">
    <property type="entry name" value="BTAD"/>
</dbReference>
<dbReference type="AlphaFoldDB" id="H5SIQ1"/>
<dbReference type="InterPro" id="IPR027417">
    <property type="entry name" value="P-loop_NTPase"/>
</dbReference>
<dbReference type="GO" id="GO:0003677">
    <property type="term" value="F:DNA binding"/>
    <property type="evidence" value="ECO:0007669"/>
    <property type="project" value="UniProtKB-KW"/>
</dbReference>
<evidence type="ECO:0000256" key="2">
    <source>
        <dbReference type="ARBA" id="ARBA00023125"/>
    </source>
</evidence>
<feature type="domain" description="OmpR/PhoB-type" evidence="3">
    <location>
        <begin position="882"/>
        <end position="948"/>
    </location>
</feature>
<dbReference type="SUPFAM" id="SSF52540">
    <property type="entry name" value="P-loop containing nucleoside triphosphate hydrolases"/>
    <property type="match status" value="1"/>
</dbReference>
<dbReference type="PANTHER" id="PTHR35807">
    <property type="entry name" value="TRANSCRIPTIONAL REGULATOR REDD-RELATED"/>
    <property type="match status" value="1"/>
</dbReference>
<name>H5SIQ1_9ZZZZ</name>
<dbReference type="InterPro" id="IPR059106">
    <property type="entry name" value="WHD_MalT"/>
</dbReference>
<dbReference type="EMBL" id="AP011736">
    <property type="protein sequence ID" value="BAL56037.1"/>
    <property type="molecule type" value="Genomic_DNA"/>
</dbReference>
<dbReference type="Pfam" id="PF00486">
    <property type="entry name" value="Trans_reg_C"/>
    <property type="match status" value="1"/>
</dbReference>
<organism evidence="5">
    <name type="scientific">uncultured prokaryote</name>
    <dbReference type="NCBI Taxonomy" id="198431"/>
    <lineage>
        <taxon>unclassified sequences</taxon>
        <taxon>environmental samples</taxon>
    </lineage>
</organism>
<dbReference type="InterPro" id="IPR036388">
    <property type="entry name" value="WH-like_DNA-bd_sf"/>
</dbReference>
<dbReference type="PANTHER" id="PTHR35807:SF2">
    <property type="entry name" value="TRANSCRIPTIONAL ACTIVATOR DOMAIN"/>
    <property type="match status" value="1"/>
</dbReference>
<evidence type="ECO:0000259" key="4">
    <source>
        <dbReference type="SMART" id="SM01043"/>
    </source>
</evidence>
<reference evidence="5" key="1">
    <citation type="journal article" date="2005" name="Environ. Microbiol.">
        <title>Genetic and functional properties of uncultivated thermophilic crenarchaeotes from a subsurface gold mine as revealed by analysis of genome fragments.</title>
        <authorList>
            <person name="Nunoura T."/>
            <person name="Hirayama H."/>
            <person name="Takami H."/>
            <person name="Oida H."/>
            <person name="Nishi S."/>
            <person name="Shimamura S."/>
            <person name="Suzuki Y."/>
            <person name="Inagaki F."/>
            <person name="Takai K."/>
            <person name="Nealson K.H."/>
            <person name="Horikoshi K."/>
        </authorList>
    </citation>
    <scope>NUCLEOTIDE SEQUENCE</scope>
</reference>
<reference evidence="5" key="2">
    <citation type="journal article" date="2012" name="PLoS ONE">
        <title>A Deeply Branching Thermophilic Bacterium with an Ancient Acetyl-CoA Pathway Dominates a Subsurface Ecosystem.</title>
        <authorList>
            <person name="Takami H."/>
            <person name="Noguchi H."/>
            <person name="Takaki Y."/>
            <person name="Uchiyama I."/>
            <person name="Toyoda A."/>
            <person name="Nishi S."/>
            <person name="Chee G.-J."/>
            <person name="Arai W."/>
            <person name="Nunoura T."/>
            <person name="Itoh T."/>
            <person name="Hattori M."/>
            <person name="Takai K."/>
        </authorList>
    </citation>
    <scope>NUCLEOTIDE SEQUENCE</scope>
</reference>
<gene>
    <name evidence="5" type="ORF">HGMM_F34B05C11</name>
</gene>
<dbReference type="GO" id="GO:0006355">
    <property type="term" value="P:regulation of DNA-templated transcription"/>
    <property type="evidence" value="ECO:0007669"/>
    <property type="project" value="InterPro"/>
</dbReference>
<dbReference type="SUPFAM" id="SSF46894">
    <property type="entry name" value="C-terminal effector domain of the bipartite response regulators"/>
    <property type="match status" value="1"/>
</dbReference>
<dbReference type="Gene3D" id="1.25.40.10">
    <property type="entry name" value="Tetratricopeptide repeat domain"/>
    <property type="match status" value="3"/>
</dbReference>
<dbReference type="GO" id="GO:0000160">
    <property type="term" value="P:phosphorelay signal transduction system"/>
    <property type="evidence" value="ECO:0007669"/>
    <property type="project" value="InterPro"/>
</dbReference>
<dbReference type="Pfam" id="PF03704">
    <property type="entry name" value="BTAD"/>
    <property type="match status" value="1"/>
</dbReference>
<comment type="similarity">
    <text evidence="1">Belongs to the AfsR/DnrI/RedD regulatory family.</text>
</comment>
<dbReference type="InterPro" id="IPR001867">
    <property type="entry name" value="OmpR/PhoB-type_DNA-bd"/>
</dbReference>
<dbReference type="Gene3D" id="1.10.10.10">
    <property type="entry name" value="Winged helix-like DNA-binding domain superfamily/Winged helix DNA-binding domain"/>
    <property type="match status" value="1"/>
</dbReference>
<proteinExistence type="inferred from homology"/>
<dbReference type="InterPro" id="IPR011990">
    <property type="entry name" value="TPR-like_helical_dom_sf"/>
</dbReference>
<keyword evidence="2" id="KW-0238">DNA-binding</keyword>
<dbReference type="SMART" id="SM00028">
    <property type="entry name" value="TPR"/>
    <property type="match status" value="5"/>
</dbReference>